<gene>
    <name evidence="2" type="ordered locus">XF_1251</name>
</gene>
<dbReference type="HOGENOM" id="CLU_2903381_0_0_6"/>
<evidence type="ECO:0000313" key="2">
    <source>
        <dbReference type="EMBL" id="AAF84060.1"/>
    </source>
</evidence>
<dbReference type="EMBL" id="AE003849">
    <property type="protein sequence ID" value="AAF84060.1"/>
    <property type="molecule type" value="Genomic_DNA"/>
</dbReference>
<evidence type="ECO:0000256" key="1">
    <source>
        <dbReference type="SAM" id="MobiDB-lite"/>
    </source>
</evidence>
<organism evidence="2 3">
    <name type="scientific">Xylella fastidiosa (strain 9a5c)</name>
    <dbReference type="NCBI Taxonomy" id="160492"/>
    <lineage>
        <taxon>Bacteria</taxon>
        <taxon>Pseudomonadati</taxon>
        <taxon>Pseudomonadota</taxon>
        <taxon>Gammaproteobacteria</taxon>
        <taxon>Lysobacterales</taxon>
        <taxon>Lysobacteraceae</taxon>
        <taxon>Xylella</taxon>
    </lineage>
</organism>
<proteinExistence type="predicted"/>
<dbReference type="AlphaFoldDB" id="Q9PDX8"/>
<sequence length="62" mass="7127">MTHHGTWPRLQRPTPSIARNAHPLSRIQHRCPKPRETHHTASLNLTQAARRHLFVGQSHIKG</sequence>
<feature type="region of interest" description="Disordered" evidence="1">
    <location>
        <begin position="1"/>
        <end position="23"/>
    </location>
</feature>
<dbReference type="PIR" id="C82704">
    <property type="entry name" value="C82704"/>
</dbReference>
<reference evidence="2 3" key="1">
    <citation type="journal article" date="2000" name="Nature">
        <title>The genome sequence of the plant pathogen Xylella fastidiosa.</title>
        <authorList>
            <person name="Simpson A.J."/>
            <person name="Reinach F.C."/>
            <person name="Arruda P."/>
            <person name="Abreu F.A."/>
            <person name="Acencio M."/>
            <person name="Alvarenga R."/>
            <person name="Alves L.M."/>
            <person name="Araya J.E."/>
            <person name="Baia G.S."/>
            <person name="Baptista C.S."/>
            <person name="Barros M.H."/>
            <person name="Bonaccorsi E.D."/>
            <person name="Bordin S."/>
            <person name="Bove J.M."/>
            <person name="Briones M.R."/>
            <person name="Bueno M.R."/>
            <person name="Camargo A.A."/>
            <person name="Camargo L.E."/>
            <person name="Carraro D.M."/>
            <person name="Carrer H."/>
            <person name="Colauto N.B."/>
            <person name="Colombo C."/>
            <person name="Costa F.F."/>
            <person name="Costa M.C."/>
            <person name="Costa-Neto C.M."/>
            <person name="Coutinho L.L."/>
            <person name="Cristofani M."/>
            <person name="Dias-Neto E."/>
            <person name="Docena C."/>
            <person name="El-Dorry H."/>
            <person name="Facincani A.P."/>
            <person name="Ferreira A.J."/>
            <person name="Ferreira V.C."/>
            <person name="Ferro J.A."/>
            <person name="Fraga J.S."/>
            <person name="Franca S.C."/>
            <person name="Franco M.C."/>
            <person name="Frohme M."/>
            <person name="Furlan L.R."/>
            <person name="Garnier M."/>
            <person name="Goldman G.H."/>
            <person name="Goldman M.H."/>
            <person name="Gomes S.L."/>
            <person name="Gruber A."/>
            <person name="Ho P.L."/>
            <person name="Hoheisel J.D."/>
            <person name="Junqueira M.L."/>
            <person name="Kemper E.L."/>
            <person name="Kitajima J.P."/>
            <person name="Krieger J.E."/>
            <person name="Kuramae E.E."/>
            <person name="Laigret F."/>
            <person name="Lambais M.R."/>
            <person name="Leite L.C."/>
            <person name="Lemos E.G."/>
            <person name="Lemos M.V."/>
            <person name="Lopes S.A."/>
            <person name="Lopes C.R."/>
            <person name="Machado J.A."/>
            <person name="Machado M.A."/>
            <person name="Madeira A.M."/>
            <person name="Madeira H.M."/>
            <person name="Marino C.L."/>
            <person name="Marques M.V."/>
            <person name="Martins E.A."/>
            <person name="Martins E.M."/>
            <person name="Matsukuma A.Y."/>
            <person name="Menck C.F."/>
            <person name="Miracca E.C."/>
            <person name="Miyaki C.Y."/>
            <person name="Monteriro-Vitorello C.B."/>
            <person name="Moon D.H."/>
            <person name="Nagai M.A."/>
            <person name="Nascimento A.L."/>
            <person name="Netto L.E."/>
            <person name="Nhani A.Jr."/>
            <person name="Nobrega F.G."/>
            <person name="Nunes L.R."/>
            <person name="Oliveira M.A."/>
            <person name="de Oliveira M.C."/>
            <person name="de Oliveira R.C."/>
            <person name="Palmieri D.A."/>
            <person name="Paris A."/>
            <person name="Peixoto B.R."/>
            <person name="Pereira G.A."/>
            <person name="Pereira H.A.Jr."/>
            <person name="Pesquero J.B."/>
            <person name="Quaggio R.B."/>
            <person name="Roberto P.G."/>
            <person name="Rodrigues V."/>
            <person name="de M Rosa A.J."/>
            <person name="de Rosa V.E.Jr."/>
            <person name="de Sa R.G."/>
            <person name="Santelli R.V."/>
            <person name="Sawasaki H.E."/>
            <person name="da Silva A.C."/>
            <person name="da Silva A.M."/>
            <person name="da Silva F.R."/>
            <person name="da Silva W.A.Jr."/>
            <person name="da Silveira J.F."/>
            <person name="Silvestri M.L."/>
            <person name="Siqueira W.J."/>
            <person name="de Souza A.A."/>
            <person name="de Souza A.P."/>
            <person name="Terenzi M.F."/>
            <person name="Truffi D."/>
            <person name="Tsai S.M."/>
            <person name="Tsuhako M.H."/>
            <person name="Vallada H."/>
            <person name="Van Sluys M.A."/>
            <person name="Verjovski-Almeida S."/>
            <person name="Vettore A.L."/>
            <person name="Zago M.A."/>
            <person name="Zatz M."/>
            <person name="Meidanis J."/>
            <person name="Setubal J.C."/>
        </authorList>
    </citation>
    <scope>NUCLEOTIDE SEQUENCE [LARGE SCALE GENOMIC DNA]</scope>
    <source>
        <strain evidence="2 3">9a5c</strain>
    </source>
</reference>
<accession>Q9PDX8</accession>
<evidence type="ECO:0000313" key="3">
    <source>
        <dbReference type="Proteomes" id="UP000000812"/>
    </source>
</evidence>
<protein>
    <submittedName>
        <fullName evidence="2">Uncharacterized protein</fullName>
    </submittedName>
</protein>
<name>Q9PDX8_XYLFA</name>
<dbReference type="KEGG" id="xfa:XF_1251"/>
<dbReference type="Proteomes" id="UP000000812">
    <property type="component" value="Chromosome"/>
</dbReference>